<evidence type="ECO:0000256" key="2">
    <source>
        <dbReference type="ARBA" id="ARBA00008568"/>
    </source>
</evidence>
<name>A0A3F2XYA7_DEKBR</name>
<dbReference type="PANTHER" id="PTHR10540:SF7">
    <property type="entry name" value="26S PROTEASOME NON-ATPASE REGULATORY SUBUNIT 7"/>
    <property type="match status" value="1"/>
</dbReference>
<evidence type="ECO:0000256" key="3">
    <source>
        <dbReference type="ARBA" id="ARBA00022942"/>
    </source>
</evidence>
<evidence type="ECO:0000313" key="7">
    <source>
        <dbReference type="EMBL" id="VUG16962.1"/>
    </source>
</evidence>
<dbReference type="AlphaFoldDB" id="A0A3F2XYA7"/>
<dbReference type="GO" id="GO:0008237">
    <property type="term" value="F:metallopeptidase activity"/>
    <property type="evidence" value="ECO:0007669"/>
    <property type="project" value="InterPro"/>
</dbReference>
<evidence type="ECO:0000259" key="5">
    <source>
        <dbReference type="PROSITE" id="PS50249"/>
    </source>
</evidence>
<feature type="domain" description="MPN" evidence="5">
    <location>
        <begin position="9"/>
        <end position="155"/>
    </location>
</feature>
<dbReference type="Pfam" id="PF13012">
    <property type="entry name" value="MitMem_reg"/>
    <property type="match status" value="1"/>
</dbReference>
<protein>
    <submittedName>
        <fullName evidence="7">DEBR0S1_30086g1_1</fullName>
    </submittedName>
</protein>
<comment type="function">
    <text evidence="1">Acts as a regulatory subunit of the 26S proteasome which is involved in the ATP-dependent degradation of ubiquitinated proteins.</text>
</comment>
<reference evidence="7 8" key="1">
    <citation type="submission" date="2019-07" db="EMBL/GenBank/DDBJ databases">
        <authorList>
            <person name="Friedrich A."/>
            <person name="Schacherer J."/>
        </authorList>
    </citation>
    <scope>NUCLEOTIDE SEQUENCE [LARGE SCALE GENOMIC DNA]</scope>
</reference>
<dbReference type="CDD" id="cd08062">
    <property type="entry name" value="MPN_RPN7_8"/>
    <property type="match status" value="1"/>
</dbReference>
<dbReference type="InterPro" id="IPR024969">
    <property type="entry name" value="EIF3F/CSN6-like_C"/>
</dbReference>
<dbReference type="SMART" id="SM00232">
    <property type="entry name" value="JAB_MPN"/>
    <property type="match status" value="1"/>
</dbReference>
<keyword evidence="3" id="KW-0647">Proteasome</keyword>
<evidence type="ECO:0000313" key="6">
    <source>
        <dbReference type="EMBL" id="KAF6015894.1"/>
    </source>
</evidence>
<dbReference type="InterPro" id="IPR033858">
    <property type="entry name" value="MPN_RPN7_8"/>
</dbReference>
<dbReference type="EMBL" id="CABFWN010000001">
    <property type="protein sequence ID" value="VUG16962.1"/>
    <property type="molecule type" value="Genomic_DNA"/>
</dbReference>
<organism evidence="7 8">
    <name type="scientific">Dekkera bruxellensis</name>
    <name type="common">Brettanomyces custersii</name>
    <dbReference type="NCBI Taxonomy" id="5007"/>
    <lineage>
        <taxon>Eukaryota</taxon>
        <taxon>Fungi</taxon>
        <taxon>Dikarya</taxon>
        <taxon>Ascomycota</taxon>
        <taxon>Saccharomycotina</taxon>
        <taxon>Pichiomycetes</taxon>
        <taxon>Pichiales</taxon>
        <taxon>Pichiaceae</taxon>
        <taxon>Brettanomyces</taxon>
    </lineage>
</organism>
<dbReference type="InterPro" id="IPR037518">
    <property type="entry name" value="MPN"/>
</dbReference>
<dbReference type="Pfam" id="PF01398">
    <property type="entry name" value="JAB"/>
    <property type="match status" value="1"/>
</dbReference>
<dbReference type="GO" id="GO:0005838">
    <property type="term" value="C:proteasome regulatory particle"/>
    <property type="evidence" value="ECO:0007669"/>
    <property type="project" value="InterPro"/>
</dbReference>
<dbReference type="GO" id="GO:0043161">
    <property type="term" value="P:proteasome-mediated ubiquitin-dependent protein catabolic process"/>
    <property type="evidence" value="ECO:0007669"/>
    <property type="project" value="TreeGrafter"/>
</dbReference>
<reference evidence="6 9" key="2">
    <citation type="journal article" date="2020" name="Appl. Microbiol. Biotechnol.">
        <title>Targeted gene deletion in Brettanomyces bruxellensis with an expression-free CRISPR-Cas9 system.</title>
        <authorList>
            <person name="Varela C."/>
            <person name="Bartel C."/>
            <person name="Onetto C."/>
            <person name="Borneman A."/>
        </authorList>
    </citation>
    <scope>NUCLEOTIDE SEQUENCE [LARGE SCALE GENOMIC DNA]</scope>
    <source>
        <strain evidence="6 9">AWRI1613</strain>
    </source>
</reference>
<sequence length="360" mass="40443">MSQYKDTTVSVAPLVLLSVVDHYERILKTLATSTNKDNKRVVGVILGDASDRQMVKVTNSFAIPFEEDEKDPNIWFLDHNFIDSMMEMFKKINAKEKLIGWYHSGPKLRSNDLKINEILKTFIPDPILLIVDVNSTDKIDIPTDCYVAIEDIKEDGSSSEKTFLHLPSVIRAEEAEEIGVGHLLRDIRDQACGNLGLNLTNNFKSLSSLSERLVNIVSYLDKVISGKLPVNNTILGKLQDIFNLFPNISGFFEGEELDTKKGTEEEIKDGDDIELVGSEKKQLTSAFNVKTNDQLMLLYVGSLVRSIIAFHDLIENKIENKKYNERDSEDEKKVAEKPDETDGEGENVKATKSEHSTGSN</sequence>
<dbReference type="Proteomes" id="UP000478008">
    <property type="component" value="Unassembled WGS sequence"/>
</dbReference>
<dbReference type="PROSITE" id="PS50249">
    <property type="entry name" value="MPN"/>
    <property type="match status" value="1"/>
</dbReference>
<dbReference type="Gene3D" id="3.40.140.10">
    <property type="entry name" value="Cytidine Deaminase, domain 2"/>
    <property type="match status" value="1"/>
</dbReference>
<proteinExistence type="inferred from homology"/>
<dbReference type="STRING" id="5007.A0A3F2XYA7"/>
<dbReference type="PANTHER" id="PTHR10540">
    <property type="entry name" value="EUKARYOTIC TRANSLATION INITIATION FACTOR 3 SUBUNIT F-RELATED"/>
    <property type="match status" value="1"/>
</dbReference>
<accession>A0A3F2XYA7</accession>
<dbReference type="InterPro" id="IPR000555">
    <property type="entry name" value="JAMM/MPN+_dom"/>
</dbReference>
<comment type="similarity">
    <text evidence="2">Belongs to the peptidase M67A family.</text>
</comment>
<dbReference type="Proteomes" id="UP000568158">
    <property type="component" value="Unassembled WGS sequence"/>
</dbReference>
<evidence type="ECO:0000313" key="8">
    <source>
        <dbReference type="Proteomes" id="UP000478008"/>
    </source>
</evidence>
<dbReference type="EMBL" id="JABCYN010000005">
    <property type="protein sequence ID" value="KAF6015894.1"/>
    <property type="molecule type" value="Genomic_DNA"/>
</dbReference>
<evidence type="ECO:0000256" key="1">
    <source>
        <dbReference type="ARBA" id="ARBA00002187"/>
    </source>
</evidence>
<keyword evidence="8" id="KW-1185">Reference proteome</keyword>
<evidence type="ECO:0000313" key="9">
    <source>
        <dbReference type="Proteomes" id="UP000568158"/>
    </source>
</evidence>
<evidence type="ECO:0000256" key="4">
    <source>
        <dbReference type="SAM" id="MobiDB-lite"/>
    </source>
</evidence>
<feature type="region of interest" description="Disordered" evidence="4">
    <location>
        <begin position="320"/>
        <end position="360"/>
    </location>
</feature>
<gene>
    <name evidence="7" type="primary">RPN8</name>
    <name evidence="7" type="ORF">DEBR0S1_30086G</name>
    <name evidence="6" type="ORF">HII12_000457</name>
</gene>